<keyword evidence="7" id="KW-0378">Hydrolase</keyword>
<comment type="similarity">
    <text evidence="3">Belongs to the DNA repair enzymes AP/ExoA family.</text>
</comment>
<dbReference type="EMBL" id="OW240921">
    <property type="protein sequence ID" value="CAH2318937.1"/>
    <property type="molecule type" value="Genomic_DNA"/>
</dbReference>
<dbReference type="GO" id="GO:0006284">
    <property type="term" value="P:base-excision repair"/>
    <property type="evidence" value="ECO:0007669"/>
    <property type="project" value="TreeGrafter"/>
</dbReference>
<evidence type="ECO:0000256" key="1">
    <source>
        <dbReference type="ARBA" id="ARBA00000493"/>
    </source>
</evidence>
<keyword evidence="5" id="KW-0479">Metal-binding</keyword>
<dbReference type="GO" id="GO:0008081">
    <property type="term" value="F:phosphoric diester hydrolase activity"/>
    <property type="evidence" value="ECO:0007669"/>
    <property type="project" value="TreeGrafter"/>
</dbReference>
<keyword evidence="12" id="KW-1185">Reference proteome</keyword>
<evidence type="ECO:0000313" key="12">
    <source>
        <dbReference type="Proteomes" id="UP001295444"/>
    </source>
</evidence>
<evidence type="ECO:0000259" key="10">
    <source>
        <dbReference type="Pfam" id="PF03372"/>
    </source>
</evidence>
<evidence type="ECO:0000256" key="2">
    <source>
        <dbReference type="ARBA" id="ARBA00001946"/>
    </source>
</evidence>
<dbReference type="Pfam" id="PF03372">
    <property type="entry name" value="Exo_endo_phos"/>
    <property type="match status" value="1"/>
</dbReference>
<evidence type="ECO:0000256" key="5">
    <source>
        <dbReference type="ARBA" id="ARBA00022723"/>
    </source>
</evidence>
<dbReference type="PANTHER" id="PTHR22748:SF26">
    <property type="entry name" value="ENDONUCLEASE_EXONUCLEASE_PHOSPHATASE DOMAIN-CONTAINING PROTEIN"/>
    <property type="match status" value="1"/>
</dbReference>
<evidence type="ECO:0000313" key="11">
    <source>
        <dbReference type="EMBL" id="CAH2318937.1"/>
    </source>
</evidence>
<dbReference type="InterPro" id="IPR005135">
    <property type="entry name" value="Endo/exonuclease/phosphatase"/>
</dbReference>
<proteinExistence type="inferred from homology"/>
<dbReference type="InterPro" id="IPR004808">
    <property type="entry name" value="AP_endonuc_1"/>
</dbReference>
<evidence type="ECO:0000256" key="8">
    <source>
        <dbReference type="ARBA" id="ARBA00022842"/>
    </source>
</evidence>
<evidence type="ECO:0000256" key="3">
    <source>
        <dbReference type="ARBA" id="ARBA00007092"/>
    </source>
</evidence>
<dbReference type="SUPFAM" id="SSF56219">
    <property type="entry name" value="DNase I-like"/>
    <property type="match status" value="1"/>
</dbReference>
<dbReference type="GO" id="GO:0003906">
    <property type="term" value="F:DNA-(apurinic or apyrimidinic site) endonuclease activity"/>
    <property type="evidence" value="ECO:0007669"/>
    <property type="project" value="TreeGrafter"/>
</dbReference>
<reference evidence="11" key="1">
    <citation type="submission" date="2022-03" db="EMBL/GenBank/DDBJ databases">
        <authorList>
            <person name="Alioto T."/>
            <person name="Alioto T."/>
            <person name="Gomez Garrido J."/>
        </authorList>
    </citation>
    <scope>NUCLEOTIDE SEQUENCE</scope>
</reference>
<dbReference type="PANTHER" id="PTHR22748">
    <property type="entry name" value="AP ENDONUCLEASE"/>
    <property type="match status" value="1"/>
</dbReference>
<accession>A0AAD1T7A2</accession>
<name>A0AAD1T7A2_PELCU</name>
<feature type="domain" description="Endonuclease/exonuclease/phosphatase" evidence="10">
    <location>
        <begin position="17"/>
        <end position="157"/>
    </location>
</feature>
<dbReference type="Gene3D" id="3.60.10.10">
    <property type="entry name" value="Endonuclease/exonuclease/phosphatase"/>
    <property type="match status" value="1"/>
</dbReference>
<dbReference type="GO" id="GO:0008311">
    <property type="term" value="F:double-stranded DNA 3'-5' DNA exonuclease activity"/>
    <property type="evidence" value="ECO:0007669"/>
    <property type="project" value="UniProtKB-EC"/>
</dbReference>
<keyword evidence="9" id="KW-0234">DNA repair</keyword>
<comment type="catalytic activity">
    <reaction evidence="1">
        <text>Exonucleolytic cleavage in the 3'- to 5'-direction to yield nucleoside 5'-phosphates.</text>
        <dbReference type="EC" id="3.1.11.2"/>
    </reaction>
</comment>
<dbReference type="Proteomes" id="UP001295444">
    <property type="component" value="Chromosome 10"/>
</dbReference>
<evidence type="ECO:0000256" key="7">
    <source>
        <dbReference type="ARBA" id="ARBA00022801"/>
    </source>
</evidence>
<sequence>MPDLGPGGFARKDLTILSYNVHGLNVREKCKRLLRDLKHYKASIAFLQETHFQEGRAPALKDRNFRIGYFSNNPDRRTLGLDILFSSRTPYTEQATVRCKQGRYIFTKGTILEQTYTFANVYAPNTKQNHFLWNALTTLMKFAEGTLIMGGDLNLTQIKILHLLTEQPRITDRQTHSAYYTNTNW</sequence>
<comment type="cofactor">
    <cofactor evidence="2">
        <name>Mg(2+)</name>
        <dbReference type="ChEBI" id="CHEBI:18420"/>
    </cofactor>
</comment>
<organism evidence="11 12">
    <name type="scientific">Pelobates cultripes</name>
    <name type="common">Western spadefoot toad</name>
    <dbReference type="NCBI Taxonomy" id="61616"/>
    <lineage>
        <taxon>Eukaryota</taxon>
        <taxon>Metazoa</taxon>
        <taxon>Chordata</taxon>
        <taxon>Craniata</taxon>
        <taxon>Vertebrata</taxon>
        <taxon>Euteleostomi</taxon>
        <taxon>Amphibia</taxon>
        <taxon>Batrachia</taxon>
        <taxon>Anura</taxon>
        <taxon>Pelobatoidea</taxon>
        <taxon>Pelobatidae</taxon>
        <taxon>Pelobates</taxon>
    </lineage>
</organism>
<gene>
    <name evidence="11" type="ORF">PECUL_23A022251</name>
</gene>
<protein>
    <recommendedName>
        <fullName evidence="4">exodeoxyribonuclease III</fullName>
        <ecNumber evidence="4">3.1.11.2</ecNumber>
    </recommendedName>
</protein>
<dbReference type="InterPro" id="IPR036691">
    <property type="entry name" value="Endo/exonu/phosph_ase_sf"/>
</dbReference>
<keyword evidence="6" id="KW-0227">DNA damage</keyword>
<dbReference type="EC" id="3.1.11.2" evidence="4"/>
<keyword evidence="8" id="KW-0460">Magnesium</keyword>
<dbReference type="GO" id="GO:0005634">
    <property type="term" value="C:nucleus"/>
    <property type="evidence" value="ECO:0007669"/>
    <property type="project" value="TreeGrafter"/>
</dbReference>
<evidence type="ECO:0000256" key="9">
    <source>
        <dbReference type="ARBA" id="ARBA00023204"/>
    </source>
</evidence>
<dbReference type="GO" id="GO:0046872">
    <property type="term" value="F:metal ion binding"/>
    <property type="evidence" value="ECO:0007669"/>
    <property type="project" value="UniProtKB-KW"/>
</dbReference>
<evidence type="ECO:0000256" key="6">
    <source>
        <dbReference type="ARBA" id="ARBA00022763"/>
    </source>
</evidence>
<dbReference type="AlphaFoldDB" id="A0AAD1T7A2"/>
<evidence type="ECO:0000256" key="4">
    <source>
        <dbReference type="ARBA" id="ARBA00012115"/>
    </source>
</evidence>